<dbReference type="GO" id="GO:0042578">
    <property type="term" value="F:phosphoric ester hydrolase activity"/>
    <property type="evidence" value="ECO:0007669"/>
    <property type="project" value="TreeGrafter"/>
</dbReference>
<dbReference type="AlphaFoldDB" id="R1CDR1"/>
<organism evidence="2 3">
    <name type="scientific">Caldisalinibacter kiritimatiensis</name>
    <dbReference type="NCBI Taxonomy" id="1304284"/>
    <lineage>
        <taxon>Bacteria</taxon>
        <taxon>Bacillati</taxon>
        <taxon>Bacillota</taxon>
        <taxon>Tissierellia</taxon>
        <taxon>Tissierellales</taxon>
        <taxon>Thermohalobacteraceae</taxon>
        <taxon>Caldisalinibacter</taxon>
    </lineage>
</organism>
<dbReference type="PANTHER" id="PTHR36928:SF1">
    <property type="entry name" value="PHOSPHATASE YCDX-RELATED"/>
    <property type="match status" value="1"/>
</dbReference>
<reference evidence="2 3" key="1">
    <citation type="journal article" date="2015" name="Geomicrobiol. J.">
        <title>Caldisalinibacter kiritimatiensis gen. nov., sp. nov., a moderately thermohalophilic thiosulfate-reducing bacterium from a hypersaline microbial mat.</title>
        <authorList>
            <person name="Ben Hania W."/>
            <person name="Joseph M."/>
            <person name="Fiebig A."/>
            <person name="Bunk B."/>
            <person name="Klenk H.-P."/>
            <person name="Fardeau M.-L."/>
            <person name="Spring S."/>
        </authorList>
    </citation>
    <scope>NUCLEOTIDE SEQUENCE [LARGE SCALE GENOMIC DNA]</scope>
    <source>
        <strain evidence="2 3">L21-TH-D2</strain>
    </source>
</reference>
<dbReference type="EMBL" id="ARZA01000173">
    <property type="protein sequence ID" value="EOD00420.1"/>
    <property type="molecule type" value="Genomic_DNA"/>
</dbReference>
<dbReference type="eggNOG" id="COG1387">
    <property type="taxonomic scope" value="Bacteria"/>
</dbReference>
<gene>
    <name evidence="2" type="ORF">L21TH_1530</name>
</gene>
<sequence length="243" mass="26965">MRIFADYHTHTIYSHGKGTIKENVESAISKGLKEIAIADHGPSHIGFGVKKKNFIKMREEIDKLNQEYKDIKILLGVESNIISYDGTIDIDDDILKYLDILLVGFHFGAKPQTISDAYNIYVLNYLGRVSKSIAEKARFLNTKALINAINKYDIDIITHPGAKVDIDTKELAKAAAKRGTALEINASHGQLSLEYLKIAMTEKVKFVISSDAHTPKDVGNVEKAIQRAVSANLKADRIINAVE</sequence>
<dbReference type="PATRIC" id="fig|1304284.3.peg.1499"/>
<dbReference type="PANTHER" id="PTHR36928">
    <property type="entry name" value="PHOSPHATASE YCDX-RELATED"/>
    <property type="match status" value="1"/>
</dbReference>
<dbReference type="OrthoDB" id="9808747at2"/>
<dbReference type="GO" id="GO:0008270">
    <property type="term" value="F:zinc ion binding"/>
    <property type="evidence" value="ECO:0007669"/>
    <property type="project" value="TreeGrafter"/>
</dbReference>
<evidence type="ECO:0000313" key="3">
    <source>
        <dbReference type="Proteomes" id="UP000013378"/>
    </source>
</evidence>
<dbReference type="InterPro" id="IPR050243">
    <property type="entry name" value="PHP_phosphatase"/>
</dbReference>
<dbReference type="InterPro" id="IPR003141">
    <property type="entry name" value="Pol/His_phosphatase_N"/>
</dbReference>
<dbReference type="Pfam" id="PF02811">
    <property type="entry name" value="PHP"/>
    <property type="match status" value="1"/>
</dbReference>
<protein>
    <submittedName>
        <fullName evidence="2">Histidinol phosphatase</fullName>
    </submittedName>
</protein>
<dbReference type="SMART" id="SM00481">
    <property type="entry name" value="POLIIIAc"/>
    <property type="match status" value="1"/>
</dbReference>
<comment type="caution">
    <text evidence="2">The sequence shown here is derived from an EMBL/GenBank/DDBJ whole genome shotgun (WGS) entry which is preliminary data.</text>
</comment>
<dbReference type="STRING" id="1304284.L21TH_1530"/>
<keyword evidence="3" id="KW-1185">Reference proteome</keyword>
<evidence type="ECO:0000259" key="1">
    <source>
        <dbReference type="SMART" id="SM00481"/>
    </source>
</evidence>
<dbReference type="GO" id="GO:0005829">
    <property type="term" value="C:cytosol"/>
    <property type="evidence" value="ECO:0007669"/>
    <property type="project" value="TreeGrafter"/>
</dbReference>
<accession>R1CDR1</accession>
<name>R1CDR1_9FIRM</name>
<proteinExistence type="predicted"/>
<evidence type="ECO:0000313" key="2">
    <source>
        <dbReference type="EMBL" id="EOD00420.1"/>
    </source>
</evidence>
<feature type="domain" description="Polymerase/histidinol phosphatase N-terminal" evidence="1">
    <location>
        <begin position="5"/>
        <end position="83"/>
    </location>
</feature>
<dbReference type="InterPro" id="IPR004013">
    <property type="entry name" value="PHP_dom"/>
</dbReference>
<dbReference type="SUPFAM" id="SSF89550">
    <property type="entry name" value="PHP domain-like"/>
    <property type="match status" value="1"/>
</dbReference>
<dbReference type="RefSeq" id="WP_006313364.1">
    <property type="nucleotide sequence ID" value="NZ_ARZA01000173.1"/>
</dbReference>
<dbReference type="Gene3D" id="3.20.20.140">
    <property type="entry name" value="Metal-dependent hydrolases"/>
    <property type="match status" value="1"/>
</dbReference>
<dbReference type="Proteomes" id="UP000013378">
    <property type="component" value="Unassembled WGS sequence"/>
</dbReference>
<dbReference type="InterPro" id="IPR016195">
    <property type="entry name" value="Pol/histidinol_Pase-like"/>
</dbReference>